<keyword evidence="5" id="KW-1185">Reference proteome</keyword>
<reference evidence="4" key="2">
    <citation type="submission" date="2020-09" db="EMBL/GenBank/DDBJ databases">
        <title>Reference genome assembly for Australian Ascochyta lentis isolate Al4.</title>
        <authorList>
            <person name="Lee R.C."/>
            <person name="Farfan-Caceres L.M."/>
            <person name="Debler J.W."/>
            <person name="Williams A.H."/>
            <person name="Henares B.M."/>
        </authorList>
    </citation>
    <scope>NUCLEOTIDE SEQUENCE</scope>
    <source>
        <strain evidence="4">Al4</strain>
    </source>
</reference>
<evidence type="ECO:0000256" key="2">
    <source>
        <dbReference type="SAM" id="MobiDB-lite"/>
    </source>
</evidence>
<gene>
    <name evidence="4" type="ORF">EKO04_009157</name>
</gene>
<evidence type="ECO:0000259" key="3">
    <source>
        <dbReference type="PROSITE" id="PS50157"/>
    </source>
</evidence>
<dbReference type="PANTHER" id="PTHR35391">
    <property type="entry name" value="C2H2-TYPE DOMAIN-CONTAINING PROTEIN-RELATED"/>
    <property type="match status" value="1"/>
</dbReference>
<dbReference type="PROSITE" id="PS00028">
    <property type="entry name" value="ZINC_FINGER_C2H2_1"/>
    <property type="match status" value="1"/>
</dbReference>
<comment type="caution">
    <text evidence="4">The sequence shown here is derived from an EMBL/GenBank/DDBJ whole genome shotgun (WGS) entry which is preliminary data.</text>
</comment>
<feature type="region of interest" description="Disordered" evidence="2">
    <location>
        <begin position="50"/>
        <end position="70"/>
    </location>
</feature>
<dbReference type="InterPro" id="IPR058925">
    <property type="entry name" value="zf-C2H2_AcuF"/>
</dbReference>
<dbReference type="Proteomes" id="UP000651452">
    <property type="component" value="Unassembled WGS sequence"/>
</dbReference>
<dbReference type="OrthoDB" id="20872at2759"/>
<dbReference type="SMART" id="SM00355">
    <property type="entry name" value="ZnF_C2H2"/>
    <property type="match status" value="2"/>
</dbReference>
<keyword evidence="1" id="KW-0863">Zinc-finger</keyword>
<protein>
    <recommendedName>
        <fullName evidence="3">C2H2-type domain-containing protein</fullName>
    </recommendedName>
</protein>
<accession>A0A8H7IYA9</accession>
<feature type="compositionally biased region" description="Acidic residues" evidence="2">
    <location>
        <begin position="54"/>
        <end position="69"/>
    </location>
</feature>
<dbReference type="PROSITE" id="PS50157">
    <property type="entry name" value="ZINC_FINGER_C2H2_2"/>
    <property type="match status" value="1"/>
</dbReference>
<dbReference type="InterPro" id="IPR013087">
    <property type="entry name" value="Znf_C2H2_type"/>
</dbReference>
<evidence type="ECO:0000313" key="5">
    <source>
        <dbReference type="Proteomes" id="UP000651452"/>
    </source>
</evidence>
<dbReference type="GO" id="GO:0008270">
    <property type="term" value="F:zinc ion binding"/>
    <property type="evidence" value="ECO:0007669"/>
    <property type="project" value="UniProtKB-KW"/>
</dbReference>
<proteinExistence type="predicted"/>
<evidence type="ECO:0000256" key="1">
    <source>
        <dbReference type="PROSITE-ProRule" id="PRU00042"/>
    </source>
</evidence>
<dbReference type="EMBL" id="RZGK01000017">
    <property type="protein sequence ID" value="KAF9693035.1"/>
    <property type="molecule type" value="Genomic_DNA"/>
</dbReference>
<feature type="domain" description="C2H2-type" evidence="3">
    <location>
        <begin position="296"/>
        <end position="325"/>
    </location>
</feature>
<dbReference type="AlphaFoldDB" id="A0A8H7IYA9"/>
<sequence>MRRRLQPAQQFLELFMTNLADSGYVLGLLRRILSSLGEIDAINNGRKVPWDAETTSETDGSDDESEADEGCSTTELQQLATSIADIITDLMQLSSTIRNPAPHDLFKRSGNIDTSYYEEFDIQHVKGKFPEAEQYLITRMGRAISRRRQYLRYREEHRARLAEALDTTDTSAKKVASTVASSIPAQLKSGFQAVELEDDDEFVDHASQTSYASSMSGATALRPPPLPQEGREGKPFECSLCHYFTVVDVGTDWQKHVYRDLQPYVCTFENCTSADRTYESRREWFSHELQEHRQVWNCIEGCQQSFRSQNQFQAHLKHSHTQSIADRGMSGQSTATLTSTGKNLLSRSNALSAGRVFWVRHFTSGDTLQNSQPDPHLCYHLWQKRLIDDHDLKLLKGIKPFYLVAIKTIRSETGQVDTDSLAYDDPNLYRAMGRKLGHANSEAPSGGYTIPLSEATQADSPGAISNSDYEMSQDPHSNPDSESAFDASDSLPGVPLEAMQSSISAKRSTPIPTEMFESLFDFHQGRIDPNHLNVMSGAGQFDRTGRNTMRTPNKVSPPSSVVSVASTDTWTPMFLGLILVEQRCIASALKQLIGHIACIGRGGSSNADEESD</sequence>
<name>A0A8H7IYA9_9PLEO</name>
<dbReference type="Pfam" id="PF26082">
    <property type="entry name" value="zf-C2H2_AcuF"/>
    <property type="match status" value="1"/>
</dbReference>
<feature type="region of interest" description="Disordered" evidence="2">
    <location>
        <begin position="440"/>
        <end position="491"/>
    </location>
</feature>
<evidence type="ECO:0000313" key="4">
    <source>
        <dbReference type="EMBL" id="KAF9693035.1"/>
    </source>
</evidence>
<keyword evidence="1" id="KW-0862">Zinc</keyword>
<dbReference type="PANTHER" id="PTHR35391:SF7">
    <property type="entry name" value="C2H2-TYPE DOMAIN-CONTAINING PROTEIN"/>
    <property type="match status" value="1"/>
</dbReference>
<keyword evidence="1" id="KW-0479">Metal-binding</keyword>
<feature type="compositionally biased region" description="Polar residues" evidence="2">
    <location>
        <begin position="454"/>
        <end position="481"/>
    </location>
</feature>
<reference evidence="4" key="1">
    <citation type="submission" date="2018-12" db="EMBL/GenBank/DDBJ databases">
        <authorList>
            <person name="Syme R.A."/>
            <person name="Farfan-Caceres L."/>
            <person name="Lichtenzveig J."/>
        </authorList>
    </citation>
    <scope>NUCLEOTIDE SEQUENCE</scope>
    <source>
        <strain evidence="4">Al4</strain>
    </source>
</reference>
<organism evidence="4 5">
    <name type="scientific">Ascochyta lentis</name>
    <dbReference type="NCBI Taxonomy" id="205686"/>
    <lineage>
        <taxon>Eukaryota</taxon>
        <taxon>Fungi</taxon>
        <taxon>Dikarya</taxon>
        <taxon>Ascomycota</taxon>
        <taxon>Pezizomycotina</taxon>
        <taxon>Dothideomycetes</taxon>
        <taxon>Pleosporomycetidae</taxon>
        <taxon>Pleosporales</taxon>
        <taxon>Pleosporineae</taxon>
        <taxon>Didymellaceae</taxon>
        <taxon>Ascochyta</taxon>
    </lineage>
</organism>